<name>A0A6N2K3F9_SALVM</name>
<proteinExistence type="predicted"/>
<dbReference type="AlphaFoldDB" id="A0A6N2K3F9"/>
<evidence type="ECO:0000313" key="1">
    <source>
        <dbReference type="EMBL" id="VFU22653.1"/>
    </source>
</evidence>
<accession>A0A6N2K3F9</accession>
<gene>
    <name evidence="1" type="ORF">SVIM_LOCUS26344</name>
</gene>
<dbReference type="EMBL" id="CAADRP010000080">
    <property type="protein sequence ID" value="VFU22653.1"/>
    <property type="molecule type" value="Genomic_DNA"/>
</dbReference>
<protein>
    <submittedName>
        <fullName evidence="1">Uncharacterized protein</fullName>
    </submittedName>
</protein>
<sequence>MIHACSFTKAFKEVIEFWP</sequence>
<organism evidence="1">
    <name type="scientific">Salix viminalis</name>
    <name type="common">Common osier</name>
    <name type="synonym">Basket willow</name>
    <dbReference type="NCBI Taxonomy" id="40686"/>
    <lineage>
        <taxon>Eukaryota</taxon>
        <taxon>Viridiplantae</taxon>
        <taxon>Streptophyta</taxon>
        <taxon>Embryophyta</taxon>
        <taxon>Tracheophyta</taxon>
        <taxon>Spermatophyta</taxon>
        <taxon>Magnoliopsida</taxon>
        <taxon>eudicotyledons</taxon>
        <taxon>Gunneridae</taxon>
        <taxon>Pentapetalae</taxon>
        <taxon>rosids</taxon>
        <taxon>fabids</taxon>
        <taxon>Malpighiales</taxon>
        <taxon>Salicaceae</taxon>
        <taxon>Saliceae</taxon>
        <taxon>Salix</taxon>
    </lineage>
</organism>
<reference evidence="1" key="1">
    <citation type="submission" date="2019-03" db="EMBL/GenBank/DDBJ databases">
        <authorList>
            <person name="Mank J."/>
            <person name="Almeida P."/>
        </authorList>
    </citation>
    <scope>NUCLEOTIDE SEQUENCE</scope>
    <source>
        <strain evidence="1">78183</strain>
    </source>
</reference>